<gene>
    <name evidence="1" type="ORF">TRFO_08358</name>
</gene>
<dbReference type="RefSeq" id="XP_068352574.1">
    <property type="nucleotide sequence ID" value="XM_068494240.1"/>
</dbReference>
<dbReference type="EMBL" id="MLAK01001004">
    <property type="protein sequence ID" value="OHS99437.1"/>
    <property type="molecule type" value="Genomic_DNA"/>
</dbReference>
<reference evidence="1" key="1">
    <citation type="submission" date="2016-10" db="EMBL/GenBank/DDBJ databases">
        <authorList>
            <person name="Benchimol M."/>
            <person name="Almeida L.G."/>
            <person name="Vasconcelos A.T."/>
            <person name="Perreira-Neves A."/>
            <person name="Rosa I.A."/>
            <person name="Tasca T."/>
            <person name="Bogo M.R."/>
            <person name="de Souza W."/>
        </authorList>
    </citation>
    <scope>NUCLEOTIDE SEQUENCE [LARGE SCALE GENOMIC DNA]</scope>
    <source>
        <strain evidence="1">K</strain>
    </source>
</reference>
<dbReference type="VEuPathDB" id="TrichDB:TRFO_08358"/>
<sequence length="474" mass="55439">MFNFNRPKTVNKLTALFDNGKIPTVEEILESTDLSISLRYEVPELVDFIVPDETNDKTVLKSLLDLALPLKKQNVHHDFRYRRNASNIFSTICGKLQDRLHKDGTLSLRLQRFIERSEMRRTSEFAGHFSRITENYVRHSKGEFIKNNLNIVNNIIESLVDMTPYSNLLANLISDYFDKFDEKNNYFAEIANKIFHDCQEIEKKSIRNRKEEYKKSKNADVYNHWYGLIFTLILMHQQDAQVFDKFDDINLLVRLLYSAVNTPSNTLLMYDSFKSFEIISEKCKPENVKKAIDYVVNKTNIIDFSGKSNMTEGNKYKCMAAFKIFWEEALKYDYTMSLFFTNPYVKDADPPNSIFCTHVIDVFSKMTFIEKMNYIIKLQIDRMASNYFESMKQNKTIPCFYILKLIDILTTPVATDDSDGIAHLLKPSINCCLNKTGWRTVAFKAKELMIECETVIETNQKDYDPEEVEGDFYM</sequence>
<organism evidence="1 2">
    <name type="scientific">Tritrichomonas foetus</name>
    <dbReference type="NCBI Taxonomy" id="1144522"/>
    <lineage>
        <taxon>Eukaryota</taxon>
        <taxon>Metamonada</taxon>
        <taxon>Parabasalia</taxon>
        <taxon>Tritrichomonadida</taxon>
        <taxon>Tritrichomonadidae</taxon>
        <taxon>Tritrichomonas</taxon>
    </lineage>
</organism>
<protein>
    <submittedName>
        <fullName evidence="1">Uncharacterized protein</fullName>
    </submittedName>
</protein>
<accession>A0A1J4JPJ0</accession>
<evidence type="ECO:0000313" key="1">
    <source>
        <dbReference type="EMBL" id="OHS99437.1"/>
    </source>
</evidence>
<dbReference type="Proteomes" id="UP000179807">
    <property type="component" value="Unassembled WGS sequence"/>
</dbReference>
<name>A0A1J4JPJ0_9EUKA</name>
<keyword evidence="2" id="KW-1185">Reference proteome</keyword>
<dbReference type="AlphaFoldDB" id="A0A1J4JPJ0"/>
<proteinExistence type="predicted"/>
<comment type="caution">
    <text evidence="1">The sequence shown here is derived from an EMBL/GenBank/DDBJ whole genome shotgun (WGS) entry which is preliminary data.</text>
</comment>
<evidence type="ECO:0000313" key="2">
    <source>
        <dbReference type="Proteomes" id="UP000179807"/>
    </source>
</evidence>
<dbReference type="GeneID" id="94828944"/>